<keyword evidence="3" id="KW-1185">Reference proteome</keyword>
<dbReference type="SMART" id="SM00327">
    <property type="entry name" value="VWA"/>
    <property type="match status" value="2"/>
</dbReference>
<dbReference type="PANTHER" id="PTHR24020:SF86">
    <property type="entry name" value="COLLAGEN, TYPE VI, ALPHA 4"/>
    <property type="match status" value="1"/>
</dbReference>
<reference evidence="2 3" key="1">
    <citation type="submission" date="2021-06" db="EMBL/GenBank/DDBJ databases">
        <authorList>
            <person name="Palmer J.M."/>
        </authorList>
    </citation>
    <scope>NUCLEOTIDE SEQUENCE [LARGE SCALE GENOMIC DNA]</scope>
    <source>
        <strain evidence="2 3">GA_2019</strain>
        <tissue evidence="2">Muscle</tissue>
    </source>
</reference>
<dbReference type="PANTHER" id="PTHR24020">
    <property type="entry name" value="COLLAGEN ALPHA"/>
    <property type="match status" value="1"/>
</dbReference>
<dbReference type="SUPFAM" id="SSF53300">
    <property type="entry name" value="vWA-like"/>
    <property type="match status" value="2"/>
</dbReference>
<feature type="domain" description="VWFA" evidence="1">
    <location>
        <begin position="8"/>
        <end position="182"/>
    </location>
</feature>
<evidence type="ECO:0000259" key="1">
    <source>
        <dbReference type="PROSITE" id="PS50234"/>
    </source>
</evidence>
<evidence type="ECO:0000313" key="3">
    <source>
        <dbReference type="Proteomes" id="UP001476798"/>
    </source>
</evidence>
<dbReference type="CDD" id="cd01450">
    <property type="entry name" value="vWFA_subfamily_ECM"/>
    <property type="match status" value="1"/>
</dbReference>
<dbReference type="InterPro" id="IPR050525">
    <property type="entry name" value="ECM_Assembly_Org"/>
</dbReference>
<dbReference type="Pfam" id="PF00092">
    <property type="entry name" value="VWA"/>
    <property type="match status" value="2"/>
</dbReference>
<organism evidence="2 3">
    <name type="scientific">Goodea atripinnis</name>
    <dbReference type="NCBI Taxonomy" id="208336"/>
    <lineage>
        <taxon>Eukaryota</taxon>
        <taxon>Metazoa</taxon>
        <taxon>Chordata</taxon>
        <taxon>Craniata</taxon>
        <taxon>Vertebrata</taxon>
        <taxon>Euteleostomi</taxon>
        <taxon>Actinopterygii</taxon>
        <taxon>Neopterygii</taxon>
        <taxon>Teleostei</taxon>
        <taxon>Neoteleostei</taxon>
        <taxon>Acanthomorphata</taxon>
        <taxon>Ovalentaria</taxon>
        <taxon>Atherinomorphae</taxon>
        <taxon>Cyprinodontiformes</taxon>
        <taxon>Goodeidae</taxon>
        <taxon>Goodea</taxon>
    </lineage>
</organism>
<feature type="non-terminal residue" evidence="2">
    <location>
        <position position="1"/>
    </location>
</feature>
<protein>
    <recommendedName>
        <fullName evidence="1">VWFA domain-containing protein</fullName>
    </recommendedName>
</protein>
<dbReference type="Proteomes" id="UP001476798">
    <property type="component" value="Unassembled WGS sequence"/>
</dbReference>
<gene>
    <name evidence="2" type="ORF">GOODEAATRI_017555</name>
</gene>
<name>A0ABV0PEV6_9TELE</name>
<dbReference type="InterPro" id="IPR036465">
    <property type="entry name" value="vWFA_dom_sf"/>
</dbReference>
<evidence type="ECO:0000313" key="2">
    <source>
        <dbReference type="EMBL" id="MEQ2181994.1"/>
    </source>
</evidence>
<feature type="domain" description="VWFA" evidence="1">
    <location>
        <begin position="213"/>
        <end position="388"/>
    </location>
</feature>
<dbReference type="PRINTS" id="PR00453">
    <property type="entry name" value="VWFADOMAIN"/>
</dbReference>
<sequence>CKKTEQADIIFLVDVSKSITLSKFRSMQTFMQSMVNQTTVGKDLTRFGVILYSTNPKSIFTLNQYSTRQEVVKAIADLKYPYGDTYTGQALKYSLQFFSPQHGGRAELQVPQILMVITDGDTTDLFSLAEPSLALRNKGVHVISIGVEGADVTQLEIMAGHDKSKVFYVDNFKALETLYKNITQVLCNSTKPAFIFTTFPLLASAVCEKQQADLVFLIDQSGSINTNDYSVMKNFTIALVNSFKVSKDLVRVGLAQFSSSFQHEFYLNQFYQEKEVSSHIFNMRQVGGGTNIGLALDSIREYFEASRGSRRSSGISQNLVLITDGDSQDDVEDPADRLRPLGIEMFAIGIGDVHDLELLQITGDPRKLFTVQNFGSLDAIKQKVVDTICKSKPPLDPTDCTIDIAMGFDISRRSGETLVSSQNKLQVFLPEIAHYLSSVPRLCCTNTPITPNLAYRLVGREGRILYDFNFEGYNEDVVRKVMTSSLGEPTYFNTALLRSFEEKFRAESRAGVKVSQRHWRPPNPFPRGLGSVWGPGV</sequence>
<accession>A0ABV0PEV6</accession>
<proteinExistence type="predicted"/>
<comment type="caution">
    <text evidence="2">The sequence shown here is derived from an EMBL/GenBank/DDBJ whole genome shotgun (WGS) entry which is preliminary data.</text>
</comment>
<dbReference type="EMBL" id="JAHRIO010071401">
    <property type="protein sequence ID" value="MEQ2181994.1"/>
    <property type="molecule type" value="Genomic_DNA"/>
</dbReference>
<dbReference type="PROSITE" id="PS50234">
    <property type="entry name" value="VWFA"/>
    <property type="match status" value="2"/>
</dbReference>
<dbReference type="Gene3D" id="3.40.50.410">
    <property type="entry name" value="von Willebrand factor, type A domain"/>
    <property type="match status" value="2"/>
</dbReference>
<dbReference type="InterPro" id="IPR002035">
    <property type="entry name" value="VWF_A"/>
</dbReference>